<evidence type="ECO:0000256" key="1">
    <source>
        <dbReference type="PROSITE-ProRule" id="PRU00175"/>
    </source>
</evidence>
<dbReference type="PANTHER" id="PTHR46719:SF7">
    <property type="entry name" value="RING-H2 FINGER PROTEIN ATL71-RELATED"/>
    <property type="match status" value="1"/>
</dbReference>
<dbReference type="GO" id="GO:0008270">
    <property type="term" value="F:zinc ion binding"/>
    <property type="evidence" value="ECO:0007669"/>
    <property type="project" value="UniProtKB-KW"/>
</dbReference>
<feature type="domain" description="RING-type" evidence="3">
    <location>
        <begin position="100"/>
        <end position="142"/>
    </location>
</feature>
<dbReference type="OrthoDB" id="8062037at2759"/>
<evidence type="ECO:0000313" key="5">
    <source>
        <dbReference type="Proteomes" id="UP000631114"/>
    </source>
</evidence>
<evidence type="ECO:0000256" key="2">
    <source>
        <dbReference type="SAM" id="Phobius"/>
    </source>
</evidence>
<gene>
    <name evidence="4" type="ORF">IFM89_006213</name>
</gene>
<keyword evidence="5" id="KW-1185">Reference proteome</keyword>
<accession>A0A835HCR3</accession>
<dbReference type="EMBL" id="JADFTS010000007">
    <property type="protein sequence ID" value="KAF9595932.1"/>
    <property type="molecule type" value="Genomic_DNA"/>
</dbReference>
<dbReference type="PANTHER" id="PTHR46719">
    <property type="entry name" value="TRANSCRIPTION FACTOR C2H2 FAMILY-RELATED"/>
    <property type="match status" value="1"/>
</dbReference>
<dbReference type="InterPro" id="IPR001841">
    <property type="entry name" value="Znf_RING"/>
</dbReference>
<protein>
    <recommendedName>
        <fullName evidence="3">RING-type domain-containing protein</fullName>
    </recommendedName>
</protein>
<feature type="transmembrane region" description="Helical" evidence="2">
    <location>
        <begin position="20"/>
        <end position="43"/>
    </location>
</feature>
<dbReference type="PROSITE" id="PS50089">
    <property type="entry name" value="ZF_RING_2"/>
    <property type="match status" value="1"/>
</dbReference>
<keyword evidence="1" id="KW-0479">Metal-binding</keyword>
<keyword evidence="1" id="KW-0862">Zinc</keyword>
<dbReference type="CDD" id="cd16461">
    <property type="entry name" value="RING-H2_EL5-like"/>
    <property type="match status" value="1"/>
</dbReference>
<dbReference type="Gene3D" id="3.30.40.10">
    <property type="entry name" value="Zinc/RING finger domain, C3HC4 (zinc finger)"/>
    <property type="match status" value="1"/>
</dbReference>
<name>A0A835HCR3_9MAGN</name>
<dbReference type="InterPro" id="IPR045899">
    <property type="entry name" value="ATL71-like"/>
</dbReference>
<proteinExistence type="predicted"/>
<dbReference type="SMART" id="SM00184">
    <property type="entry name" value="RING"/>
    <property type="match status" value="1"/>
</dbReference>
<dbReference type="AlphaFoldDB" id="A0A835HCR3"/>
<reference evidence="4 5" key="1">
    <citation type="submission" date="2020-10" db="EMBL/GenBank/DDBJ databases">
        <title>The Coptis chinensis genome and diversification of protoberbering-type alkaloids.</title>
        <authorList>
            <person name="Wang B."/>
            <person name="Shu S."/>
            <person name="Song C."/>
            <person name="Liu Y."/>
        </authorList>
    </citation>
    <scope>NUCLEOTIDE SEQUENCE [LARGE SCALE GENOMIC DNA]</scope>
    <source>
        <strain evidence="4">HL-2020</strain>
        <tissue evidence="4">Leaf</tissue>
    </source>
</reference>
<dbReference type="Pfam" id="PF13639">
    <property type="entry name" value="zf-RING_2"/>
    <property type="match status" value="1"/>
</dbReference>
<dbReference type="InterPro" id="IPR013083">
    <property type="entry name" value="Znf_RING/FYVE/PHD"/>
</dbReference>
<keyword evidence="2" id="KW-1133">Transmembrane helix</keyword>
<dbReference type="SUPFAM" id="SSF57850">
    <property type="entry name" value="RING/U-box"/>
    <property type="match status" value="1"/>
</dbReference>
<keyword evidence="2" id="KW-0472">Membrane</keyword>
<evidence type="ECO:0000313" key="4">
    <source>
        <dbReference type="EMBL" id="KAF9595932.1"/>
    </source>
</evidence>
<dbReference type="Proteomes" id="UP000631114">
    <property type="component" value="Unassembled WGS sequence"/>
</dbReference>
<comment type="caution">
    <text evidence="4">The sequence shown here is derived from an EMBL/GenBank/DDBJ whole genome shotgun (WGS) entry which is preliminary data.</text>
</comment>
<keyword evidence="2" id="KW-0812">Transmembrane</keyword>
<organism evidence="4 5">
    <name type="scientific">Coptis chinensis</name>
    <dbReference type="NCBI Taxonomy" id="261450"/>
    <lineage>
        <taxon>Eukaryota</taxon>
        <taxon>Viridiplantae</taxon>
        <taxon>Streptophyta</taxon>
        <taxon>Embryophyta</taxon>
        <taxon>Tracheophyta</taxon>
        <taxon>Spermatophyta</taxon>
        <taxon>Magnoliopsida</taxon>
        <taxon>Ranunculales</taxon>
        <taxon>Ranunculaceae</taxon>
        <taxon>Coptidoideae</taxon>
        <taxon>Coptis</taxon>
    </lineage>
</organism>
<sequence length="164" mass="18069">MNNTIDSSAVFTEKMNGVATYIFGVTFGIVFLLIIIAIVSYFCNRGPTLPSPPQQNSSEAQTNNISVAVDIGLDETTIQSYPTLLYSLAKLKNKDTVSYCSICLSDYENTDMLRVLPDCGHLFHEKCVDPWLQLRPTCPLCRKSPIPTPPVIPFDRCSSLGTPS</sequence>
<evidence type="ECO:0000259" key="3">
    <source>
        <dbReference type="PROSITE" id="PS50089"/>
    </source>
</evidence>
<keyword evidence="1" id="KW-0863">Zinc-finger</keyword>